<name>A0A1M4VG77_9ACTN</name>
<evidence type="ECO:0000313" key="2">
    <source>
        <dbReference type="Proteomes" id="UP000184295"/>
    </source>
</evidence>
<evidence type="ECO:0000313" key="1">
    <source>
        <dbReference type="EMBL" id="SHE67833.1"/>
    </source>
</evidence>
<dbReference type="EMBL" id="FQUL01000016">
    <property type="protein sequence ID" value="SHE67833.1"/>
    <property type="molecule type" value="Genomic_DNA"/>
</dbReference>
<sequence>MYLVSVSRSDKCEDLLFIVVWVGVVELTGVGHSFESAGDVGVRWMGYPWSAEFSGRWESQEIESESLKGNPLGDPYVRPTYIYVPPSYDKSDRRYPVVYVLQGMTGQVDMWWNRSAFRKTTPEAIDAVVADPEVQDAIVVLVDAWTSYGGSQYLNSKGTGDYLDYVTKDVVEFVDSNYRTYPKASMRAVMGKSSGGYGAMVIPMLRPNVFGALATHAGDAAFEWSYATDIAQSARYLRDVFDGDYERFWTDFRSRPAFSKSYDASLSNVYAMAACYSTDQDGTVRLPFDPSSGLIDDEVWSRWLSLDPVRMVKDHAEELSLLRGVWIDAGRSDEYFLDVGARCYASRMESIGVSFHFELFEGRHGSIDYRYPMALRYLIGCLTD</sequence>
<dbReference type="InterPro" id="IPR050583">
    <property type="entry name" value="Mycobacterial_A85_antigen"/>
</dbReference>
<dbReference type="InterPro" id="IPR000801">
    <property type="entry name" value="Esterase-like"/>
</dbReference>
<dbReference type="SUPFAM" id="SSF53474">
    <property type="entry name" value="alpha/beta-Hydrolases"/>
    <property type="match status" value="1"/>
</dbReference>
<protein>
    <submittedName>
        <fullName evidence="1">Putative esterase</fullName>
    </submittedName>
</protein>
<dbReference type="AlphaFoldDB" id="A0A1M4VG77"/>
<keyword evidence="2" id="KW-1185">Reference proteome</keyword>
<dbReference type="InterPro" id="IPR029058">
    <property type="entry name" value="AB_hydrolase_fold"/>
</dbReference>
<dbReference type="Pfam" id="PF00756">
    <property type="entry name" value="Esterase"/>
    <property type="match status" value="1"/>
</dbReference>
<dbReference type="STRING" id="1121881.SAMN02745225_01306"/>
<organism evidence="1 2">
    <name type="scientific">Ferrithrix thermotolerans DSM 19514</name>
    <dbReference type="NCBI Taxonomy" id="1121881"/>
    <lineage>
        <taxon>Bacteria</taxon>
        <taxon>Bacillati</taxon>
        <taxon>Actinomycetota</taxon>
        <taxon>Acidimicrobiia</taxon>
        <taxon>Acidimicrobiales</taxon>
        <taxon>Acidimicrobiaceae</taxon>
        <taxon>Ferrithrix</taxon>
    </lineage>
</organism>
<dbReference type="PANTHER" id="PTHR48098">
    <property type="entry name" value="ENTEROCHELIN ESTERASE-RELATED"/>
    <property type="match status" value="1"/>
</dbReference>
<gene>
    <name evidence="1" type="ORF">SAMN02745225_01306</name>
</gene>
<dbReference type="Gene3D" id="3.40.50.1820">
    <property type="entry name" value="alpha/beta hydrolase"/>
    <property type="match status" value="1"/>
</dbReference>
<accession>A0A1M4VG77</accession>
<reference evidence="2" key="1">
    <citation type="submission" date="2016-11" db="EMBL/GenBank/DDBJ databases">
        <authorList>
            <person name="Varghese N."/>
            <person name="Submissions S."/>
        </authorList>
    </citation>
    <scope>NUCLEOTIDE SEQUENCE [LARGE SCALE GENOMIC DNA]</scope>
    <source>
        <strain evidence="2">DSM 19514</strain>
    </source>
</reference>
<dbReference type="Proteomes" id="UP000184295">
    <property type="component" value="Unassembled WGS sequence"/>
</dbReference>
<proteinExistence type="predicted"/>